<dbReference type="Pfam" id="PF13193">
    <property type="entry name" value="AMP-binding_C"/>
    <property type="match status" value="1"/>
</dbReference>
<dbReference type="EMBL" id="PKMF04000043">
    <property type="protein sequence ID" value="KAK7855657.1"/>
    <property type="molecule type" value="Genomic_DNA"/>
</dbReference>
<dbReference type="FunFam" id="3.30.300.30:FF:000007">
    <property type="entry name" value="4-coumarate--CoA ligase 2"/>
    <property type="match status" value="1"/>
</dbReference>
<keyword evidence="7" id="KW-1185">Reference proteome</keyword>
<dbReference type="PROSITE" id="PS00455">
    <property type="entry name" value="AMP_BINDING"/>
    <property type="match status" value="1"/>
</dbReference>
<feature type="domain" description="AMP-dependent synthetase/ligase" evidence="4">
    <location>
        <begin position="90"/>
        <end position="437"/>
    </location>
</feature>
<dbReference type="PANTHER" id="PTHR24096:SF160">
    <property type="entry name" value="4-COUMARATE--COA LIGASE-LIKE 9"/>
    <property type="match status" value="1"/>
</dbReference>
<feature type="region of interest" description="Disordered" evidence="3">
    <location>
        <begin position="32"/>
        <end position="68"/>
    </location>
</feature>
<evidence type="ECO:0000313" key="7">
    <source>
        <dbReference type="Proteomes" id="UP000237347"/>
    </source>
</evidence>
<evidence type="ECO:0000313" key="6">
    <source>
        <dbReference type="EMBL" id="KAK7855657.1"/>
    </source>
</evidence>
<evidence type="ECO:0000259" key="5">
    <source>
        <dbReference type="Pfam" id="PF13193"/>
    </source>
</evidence>
<dbReference type="PANTHER" id="PTHR24096">
    <property type="entry name" value="LONG-CHAIN-FATTY-ACID--COA LIGASE"/>
    <property type="match status" value="1"/>
</dbReference>
<dbReference type="InterPro" id="IPR042099">
    <property type="entry name" value="ANL_N_sf"/>
</dbReference>
<evidence type="ECO:0000256" key="1">
    <source>
        <dbReference type="ARBA" id="ARBA00006432"/>
    </source>
</evidence>
<reference evidence="6 7" key="1">
    <citation type="journal article" date="2018" name="Sci. Data">
        <title>The draft genome sequence of cork oak.</title>
        <authorList>
            <person name="Ramos A.M."/>
            <person name="Usie A."/>
            <person name="Barbosa P."/>
            <person name="Barros P.M."/>
            <person name="Capote T."/>
            <person name="Chaves I."/>
            <person name="Simoes F."/>
            <person name="Abreu I."/>
            <person name="Carrasquinho I."/>
            <person name="Faro C."/>
            <person name="Guimaraes J.B."/>
            <person name="Mendonca D."/>
            <person name="Nobrega F."/>
            <person name="Rodrigues L."/>
            <person name="Saibo N.J.M."/>
            <person name="Varela M.C."/>
            <person name="Egas C."/>
            <person name="Matos J."/>
            <person name="Miguel C.M."/>
            <person name="Oliveira M.M."/>
            <person name="Ricardo C.P."/>
            <person name="Goncalves S."/>
        </authorList>
    </citation>
    <scope>NUCLEOTIDE SEQUENCE [LARGE SCALE GENOMIC DNA]</scope>
    <source>
        <strain evidence="7">cv. HL8</strain>
    </source>
</reference>
<dbReference type="Gene3D" id="3.30.300.30">
    <property type="match status" value="1"/>
</dbReference>
<organism evidence="6 7">
    <name type="scientific">Quercus suber</name>
    <name type="common">Cork oak</name>
    <dbReference type="NCBI Taxonomy" id="58331"/>
    <lineage>
        <taxon>Eukaryota</taxon>
        <taxon>Viridiplantae</taxon>
        <taxon>Streptophyta</taxon>
        <taxon>Embryophyta</taxon>
        <taxon>Tracheophyta</taxon>
        <taxon>Spermatophyta</taxon>
        <taxon>Magnoliopsida</taxon>
        <taxon>eudicotyledons</taxon>
        <taxon>Gunneridae</taxon>
        <taxon>Pentapetalae</taxon>
        <taxon>rosids</taxon>
        <taxon>fabids</taxon>
        <taxon>Fagales</taxon>
        <taxon>Fagaceae</taxon>
        <taxon>Quercus</taxon>
    </lineage>
</organism>
<feature type="compositionally biased region" description="Low complexity" evidence="3">
    <location>
        <begin position="42"/>
        <end position="53"/>
    </location>
</feature>
<gene>
    <name evidence="6" type="primary">4CLL9_0</name>
    <name evidence="6" type="ORF">CFP56_026950</name>
</gene>
<evidence type="ECO:0000259" key="4">
    <source>
        <dbReference type="Pfam" id="PF00501"/>
    </source>
</evidence>
<name>A0AAW0LYD9_QUESU</name>
<evidence type="ECO:0000256" key="3">
    <source>
        <dbReference type="SAM" id="MobiDB-lite"/>
    </source>
</evidence>
<dbReference type="GO" id="GO:0016405">
    <property type="term" value="F:CoA-ligase activity"/>
    <property type="evidence" value="ECO:0007669"/>
    <property type="project" value="TreeGrafter"/>
</dbReference>
<dbReference type="InterPro" id="IPR025110">
    <property type="entry name" value="AMP-bd_C"/>
</dbReference>
<proteinExistence type="inferred from homology"/>
<protein>
    <submittedName>
        <fullName evidence="6">4-coumarate--coa ligase-like 9</fullName>
    </submittedName>
</protein>
<dbReference type="Gene3D" id="3.40.50.12780">
    <property type="entry name" value="N-terminal domain of ligase-like"/>
    <property type="match status" value="1"/>
</dbReference>
<dbReference type="AlphaFoldDB" id="A0AAW0LYD9"/>
<keyword evidence="2" id="KW-0436">Ligase</keyword>
<dbReference type="Pfam" id="PF00501">
    <property type="entry name" value="AMP-binding"/>
    <property type="match status" value="1"/>
</dbReference>
<feature type="domain" description="AMP-binding enzyme C-terminal" evidence="5">
    <location>
        <begin position="485"/>
        <end position="559"/>
    </location>
</feature>
<dbReference type="CDD" id="cd05904">
    <property type="entry name" value="4CL"/>
    <property type="match status" value="1"/>
</dbReference>
<dbReference type="SUPFAM" id="SSF56801">
    <property type="entry name" value="Acetyl-CoA synthetase-like"/>
    <property type="match status" value="1"/>
</dbReference>
<dbReference type="InterPro" id="IPR045851">
    <property type="entry name" value="AMP-bd_C_sf"/>
</dbReference>
<comment type="caution">
    <text evidence="6">The sequence shown here is derived from an EMBL/GenBank/DDBJ whole genome shotgun (WGS) entry which is preliminary data.</text>
</comment>
<accession>A0AAW0LYD9</accession>
<dbReference type="InterPro" id="IPR020845">
    <property type="entry name" value="AMP-binding_CS"/>
</dbReference>
<dbReference type="Proteomes" id="UP000237347">
    <property type="component" value="Unassembled WGS sequence"/>
</dbReference>
<sequence length="577" mass="63467">MQESKVTISDVIHLLSFGYVSDKYPNETRFEFRQPHLGSQLTTSTTTTPSSTPRNKNFPQPQTPIDLPPQHIPLSASDYAYSLRANSPLPDSLALINSSTGQRVSYSEFTRKTQTLASYLHSVIGLSKGDVAFVLSPNLIQVPILYFSLLSLGIVISPANPLSTESEISSLIQLCNPVIAFSTSSSAHKLSNISLRFKTIVLDSPEFDSMMTSPVITIDRVEVSQSDLAAILYSSGTTGRVKGVMLTHRNLIATVSGNYAHRTERKSPAVLLYTVPYFHVFGFFYSLKSVALNEGVVLMERFDLRKMMRAVEEFRVTHMVVTPPVVVAMAKTDVTDGYDLSSLEGVACGAAPIAKDLVSAFMAKFPRVVFLQSYGLTESTGSAWRTVGQEESVHWGSTGRLLGGFEAKIVDPDTGHALPPCKQGELWIRGPTIMKGYIGDPEATSATLVADGWLRTGDLCYIDEEGFLFVVDRLKELIKYKGYQLEHLLQSHPEIVDAAVIPYPDEEAGQVPIAFVVRQPQSSLGEADIIDFVAKQVSPYKKIRRVTFVNSLPKSATGKLLRKDLRKIVFVNSSSRL</sequence>
<dbReference type="InterPro" id="IPR000873">
    <property type="entry name" value="AMP-dep_synth/lig_dom"/>
</dbReference>
<comment type="similarity">
    <text evidence="1">Belongs to the ATP-dependent AMP-binding enzyme family.</text>
</comment>
<evidence type="ECO:0000256" key="2">
    <source>
        <dbReference type="ARBA" id="ARBA00022598"/>
    </source>
</evidence>